<keyword evidence="1" id="KW-0862">Zinc</keyword>
<keyword evidence="4" id="KW-1185">Reference proteome</keyword>
<evidence type="ECO:0000313" key="3">
    <source>
        <dbReference type="EMBL" id="OTF72441.1"/>
    </source>
</evidence>
<keyword evidence="1" id="KW-0479">Metal-binding</keyword>
<evidence type="ECO:0000313" key="4">
    <source>
        <dbReference type="Proteomes" id="UP000194236"/>
    </source>
</evidence>
<dbReference type="GO" id="GO:0008270">
    <property type="term" value="F:zinc ion binding"/>
    <property type="evidence" value="ECO:0007669"/>
    <property type="project" value="UniProtKB-KW"/>
</dbReference>
<feature type="domain" description="C2H2-type" evidence="2">
    <location>
        <begin position="90"/>
        <end position="119"/>
    </location>
</feature>
<dbReference type="AlphaFoldDB" id="A0A1Y3AVE0"/>
<accession>A0A1Y3AVE0</accession>
<dbReference type="SMART" id="SM00355">
    <property type="entry name" value="ZnF_C2H2"/>
    <property type="match status" value="4"/>
</dbReference>
<dbReference type="EMBL" id="MUJZ01056150">
    <property type="protein sequence ID" value="OTF72441.1"/>
    <property type="molecule type" value="Genomic_DNA"/>
</dbReference>
<dbReference type="Proteomes" id="UP000194236">
    <property type="component" value="Unassembled WGS sequence"/>
</dbReference>
<feature type="non-terminal residue" evidence="3">
    <location>
        <position position="157"/>
    </location>
</feature>
<comment type="caution">
    <text evidence="3">The sequence shown here is derived from an EMBL/GenBank/DDBJ whole genome shotgun (WGS) entry which is preliminary data.</text>
</comment>
<dbReference type="PROSITE" id="PS00028">
    <property type="entry name" value="ZINC_FINGER_C2H2_1"/>
    <property type="match status" value="2"/>
</dbReference>
<sequence length="157" mass="18528">MLDNLAHERAAAASAAAAAASMIDMEKFRCPYCTEQSSSFDNMGKFHDHIVTHICKKEIKFACDQCKNVRFERKKDLDEHLMDKHSIRLFRCQLCQQLFETKQSIQEHFETCQHYSKDLQLICIICDDHFHRQEDFSQHVKSKHNTMNLMQKLDEIF</sequence>
<reference evidence="3 4" key="1">
    <citation type="submission" date="2017-03" db="EMBL/GenBank/DDBJ databases">
        <title>Genome Survey of Euroglyphus maynei.</title>
        <authorList>
            <person name="Arlian L.G."/>
            <person name="Morgan M.S."/>
            <person name="Rider S.D."/>
        </authorList>
    </citation>
    <scope>NUCLEOTIDE SEQUENCE [LARGE SCALE GENOMIC DNA]</scope>
    <source>
        <strain evidence="3">Arlian Lab</strain>
        <tissue evidence="3">Whole body</tissue>
    </source>
</reference>
<organism evidence="3 4">
    <name type="scientific">Euroglyphus maynei</name>
    <name type="common">Mayne's house dust mite</name>
    <dbReference type="NCBI Taxonomy" id="6958"/>
    <lineage>
        <taxon>Eukaryota</taxon>
        <taxon>Metazoa</taxon>
        <taxon>Ecdysozoa</taxon>
        <taxon>Arthropoda</taxon>
        <taxon>Chelicerata</taxon>
        <taxon>Arachnida</taxon>
        <taxon>Acari</taxon>
        <taxon>Acariformes</taxon>
        <taxon>Sarcoptiformes</taxon>
        <taxon>Astigmata</taxon>
        <taxon>Psoroptidia</taxon>
        <taxon>Analgoidea</taxon>
        <taxon>Pyroglyphidae</taxon>
        <taxon>Pyroglyphinae</taxon>
        <taxon>Euroglyphus</taxon>
    </lineage>
</organism>
<proteinExistence type="predicted"/>
<dbReference type="PROSITE" id="PS50157">
    <property type="entry name" value="ZINC_FINGER_C2H2_2"/>
    <property type="match status" value="1"/>
</dbReference>
<evidence type="ECO:0000259" key="2">
    <source>
        <dbReference type="PROSITE" id="PS50157"/>
    </source>
</evidence>
<dbReference type="OrthoDB" id="1405595at2759"/>
<dbReference type="InterPro" id="IPR013087">
    <property type="entry name" value="Znf_C2H2_type"/>
</dbReference>
<evidence type="ECO:0000256" key="1">
    <source>
        <dbReference type="PROSITE-ProRule" id="PRU00042"/>
    </source>
</evidence>
<keyword evidence="1" id="KW-0863">Zinc-finger</keyword>
<protein>
    <recommendedName>
        <fullName evidence="2">C2H2-type domain-containing protein</fullName>
    </recommendedName>
</protein>
<name>A0A1Y3AVE0_EURMA</name>
<gene>
    <name evidence="3" type="ORF">BLA29_011499</name>
</gene>
<dbReference type="Gene3D" id="3.30.160.60">
    <property type="entry name" value="Classic Zinc Finger"/>
    <property type="match status" value="2"/>
</dbReference>